<comment type="caution">
    <text evidence="1">The sequence shown here is derived from an EMBL/GenBank/DDBJ whole genome shotgun (WGS) entry which is preliminary data.</text>
</comment>
<name>A0ABQ8K2L3_9APHY</name>
<accession>A0ABQ8K2L3</accession>
<dbReference type="GeneID" id="71998485"/>
<evidence type="ECO:0008006" key="3">
    <source>
        <dbReference type="Google" id="ProtNLM"/>
    </source>
</evidence>
<protein>
    <recommendedName>
        <fullName evidence="3">F-box domain-containing protein</fullName>
    </recommendedName>
</protein>
<dbReference type="EMBL" id="JADCUA010000028">
    <property type="protein sequence ID" value="KAH9830965.1"/>
    <property type="molecule type" value="Genomic_DNA"/>
</dbReference>
<dbReference type="RefSeq" id="XP_047774212.1">
    <property type="nucleotide sequence ID" value="XM_047917753.1"/>
</dbReference>
<keyword evidence="2" id="KW-1185">Reference proteome</keyword>
<proteinExistence type="predicted"/>
<gene>
    <name evidence="1" type="ORF">C8Q71DRAFT_315979</name>
</gene>
<evidence type="ECO:0000313" key="1">
    <source>
        <dbReference type="EMBL" id="KAH9830965.1"/>
    </source>
</evidence>
<evidence type="ECO:0000313" key="2">
    <source>
        <dbReference type="Proteomes" id="UP000814176"/>
    </source>
</evidence>
<sequence length="321" mass="36149">MTPTLLKETPSLPLELWDVTITHLREDRGTLSDCSLVCRSWEPMARRHLFETVAVLGPQDRCRLLLCDPSSTVLPYVHKLLLMKRDQPHVAWVEDLLPQVRANDLTALRTLWLSNVRWDGLSAASRTSLIHLCRWLTQIGLISKWPDHDARCPFAVELLGASPSLQRFALRCMHEDNHWQSPAQPLDIAPYSHMSTKAAPHLRTLEISADVGPLLTVLHTVFPVLHLQELSLGPLYEGTGSLVLSFLRSCAETLVCLSLSFKMFNETTRVLCRWRCLVLNGARDVLHWSPSKTHPGHSAPDYLEESGTPQHHGLASHICAQ</sequence>
<dbReference type="Proteomes" id="UP000814176">
    <property type="component" value="Unassembled WGS sequence"/>
</dbReference>
<reference evidence="1 2" key="1">
    <citation type="journal article" date="2021" name="Environ. Microbiol.">
        <title>Gene family expansions and transcriptome signatures uncover fungal adaptations to wood decay.</title>
        <authorList>
            <person name="Hage H."/>
            <person name="Miyauchi S."/>
            <person name="Viragh M."/>
            <person name="Drula E."/>
            <person name="Min B."/>
            <person name="Chaduli D."/>
            <person name="Navarro D."/>
            <person name="Favel A."/>
            <person name="Norest M."/>
            <person name="Lesage-Meessen L."/>
            <person name="Balint B."/>
            <person name="Merenyi Z."/>
            <person name="de Eugenio L."/>
            <person name="Morin E."/>
            <person name="Martinez A.T."/>
            <person name="Baldrian P."/>
            <person name="Stursova M."/>
            <person name="Martinez M.J."/>
            <person name="Novotny C."/>
            <person name="Magnuson J.K."/>
            <person name="Spatafora J.W."/>
            <person name="Maurice S."/>
            <person name="Pangilinan J."/>
            <person name="Andreopoulos W."/>
            <person name="LaButti K."/>
            <person name="Hundley H."/>
            <person name="Na H."/>
            <person name="Kuo A."/>
            <person name="Barry K."/>
            <person name="Lipzen A."/>
            <person name="Henrissat B."/>
            <person name="Riley R."/>
            <person name="Ahrendt S."/>
            <person name="Nagy L.G."/>
            <person name="Grigoriev I.V."/>
            <person name="Martin F."/>
            <person name="Rosso M.N."/>
        </authorList>
    </citation>
    <scope>NUCLEOTIDE SEQUENCE [LARGE SCALE GENOMIC DNA]</scope>
    <source>
        <strain evidence="1 2">CIRM-BRFM 1785</strain>
    </source>
</reference>
<organism evidence="1 2">
    <name type="scientific">Rhodofomes roseus</name>
    <dbReference type="NCBI Taxonomy" id="34475"/>
    <lineage>
        <taxon>Eukaryota</taxon>
        <taxon>Fungi</taxon>
        <taxon>Dikarya</taxon>
        <taxon>Basidiomycota</taxon>
        <taxon>Agaricomycotina</taxon>
        <taxon>Agaricomycetes</taxon>
        <taxon>Polyporales</taxon>
        <taxon>Rhodofomes</taxon>
    </lineage>
</organism>